<dbReference type="InterPro" id="IPR030895">
    <property type="entry name" value="T5SS_PEPC_rpt"/>
</dbReference>
<feature type="region of interest" description="Disordered" evidence="1">
    <location>
        <begin position="35"/>
        <end position="57"/>
    </location>
</feature>
<reference evidence="3" key="1">
    <citation type="journal article" date="2020" name="mSystems">
        <title>Genome- and Community-Level Interaction Insights into Carbon Utilization and Element Cycling Functions of Hydrothermarchaeota in Hydrothermal Sediment.</title>
        <authorList>
            <person name="Zhou Z."/>
            <person name="Liu Y."/>
            <person name="Xu W."/>
            <person name="Pan J."/>
            <person name="Luo Z.H."/>
            <person name="Li M."/>
        </authorList>
    </citation>
    <scope>NUCLEOTIDE SEQUENCE</scope>
    <source>
        <strain evidence="3">SpSt-997</strain>
    </source>
</reference>
<evidence type="ECO:0000313" key="3">
    <source>
        <dbReference type="EMBL" id="HGC41947.1"/>
    </source>
</evidence>
<dbReference type="NCBIfam" id="TIGR04393">
    <property type="entry name" value="rpt_T5SS_PEPC"/>
    <property type="match status" value="3"/>
</dbReference>
<dbReference type="Gene3D" id="2.170.16.10">
    <property type="entry name" value="Hedgehog/Intein (Hint) domain"/>
    <property type="match status" value="1"/>
</dbReference>
<sequence>MSTFIFTGAGAFGDQTNWLETPNFDSQTYQAVTVTGGGAEDTGNPGDDNNSGTSGWYDDPVGTFTTTLISQVPGTFGVPGAGDMAFALGGSISGSGAAGTLALAGDATISADLTLGTLWAGANEQGSGWGSVYGPNPNTSSTIIGQFGSDTIEIYQAQSYTPSVISLDTPSNYTTTLDSAATETTGAGGTQITEAYPVWTYNPLTGAYVSPPSPISQGETSSMPQDFSVSGTITAETGTLAYSVLDLSGLLSFSDQDGLDLTYNSSLYVKSGGNLESSSLTMEPGQGTYLEVDAGGTLALSGGASGANGPAGLDVEGVANIIGGTLQSPNAAIEIGTSGGGSLYLLSGATANTGFTEIGAGGTLTLSDTGTQYQANAAGSITDNGTLFVQTGATLIEGSGTIGAESADTGVAFVNGATWTLANALTIGDAGAGTLNLSNAGSVQVGGNIEIGAAAGGAGLLSLGTGGLMRVQGDITTGSVAGANGVINLDGGATTLTAEGDLTLGEAGTGALSLSNGATLVALGAIAVGSAGANSGTGDVSVLGSINAGNDFSVDNGALTIATGGNVAVTGDFSAGDAAGGTGSVALAQGATLQGGTGITIGGQGTGDLSMVAGATILAGGADLNIGDSSGGLGSFTDTGGGITVSSISVGGTGTGTFDLAGGATATLANDLSIGDGAGGTGFVTLSDAGTEISIADGITVGGAGTADLLLNGALADVTGGNISVGESLGGLGDFTINTGTLIFSGTLDIGSAGMGTVDVQLGASLGGLNDIGLGEKTGGIGVLSLDGGAAESQTLSIGGFGEATLALSANSSLTTEGSAKIAEQSTNTVQSVSINQSAWDVTQNLAIGDSGTAQVNIANGGTVEALGTLTLGGSSGAEGRVTVSGGGSAFDFGTLVVGDSGAGTLALTGGASAGPMHGQSGTIEIGAKSGGAGTITLAGSGSALDGAVLDVGGAGTVAGGSGAVSIGAGARLAVANVQLFPHGTITLAGGTLATDPLSLAQGGVISGAGTISGGITNDGSIIAAGGTLDISGTIAGAGSLIVDQGAELVLSGAIAAGETIDFAGSVGTLVYEGGSAFAATIGPHASGDIVIPCFASGTRIRTTRGEIPVEDLKIGDHVATLAGETRPIVWIGQRTIDLTRHPRPEQARPIRITAHAFGEDMPKRALRVSPGHALYVEGALIPAEYLVNGATIVREAVTEVAYFHIELDEHAVLFSENLPSESYLDLGNRAGFEGGAALALHPDFSARAAHGEACAPRILAGEKLVAARRRLLRRLVLLGYRRELHGELVAEIGGRRFAALHRGEMVVFPLAAWTREVRLFSPGFVPAGIDPKNGDCRTLGVPIEALFIDDAAIALDGPAFRAGFHALERNGARAWRWTDGVGVLALTPRPTPAALRLKLGDIPPLWIAPESDRDARQRRRQKRAAIS</sequence>
<dbReference type="SUPFAM" id="SSF51294">
    <property type="entry name" value="Hedgehog/intein (Hint) domain"/>
    <property type="match status" value="1"/>
</dbReference>
<protein>
    <recommendedName>
        <fullName evidence="2">Hedgehog/Intein (Hint) domain-containing protein</fullName>
    </recommendedName>
</protein>
<dbReference type="Pfam" id="PF13403">
    <property type="entry name" value="Hint_2"/>
    <property type="match status" value="1"/>
</dbReference>
<dbReference type="InterPro" id="IPR028992">
    <property type="entry name" value="Hedgehog/Intein_dom"/>
</dbReference>
<dbReference type="EMBL" id="DTQM01000038">
    <property type="protein sequence ID" value="HGC41947.1"/>
    <property type="molecule type" value="Genomic_DNA"/>
</dbReference>
<accession>A0A8J4M4P1</accession>
<evidence type="ECO:0000259" key="2">
    <source>
        <dbReference type="Pfam" id="PF13403"/>
    </source>
</evidence>
<gene>
    <name evidence="3" type="ORF">ENY07_01815</name>
</gene>
<organism evidence="3">
    <name type="scientific">Acidicaldus sp</name>
    <dbReference type="NCBI Taxonomy" id="1872105"/>
    <lineage>
        <taxon>Bacteria</taxon>
        <taxon>Pseudomonadati</taxon>
        <taxon>Pseudomonadota</taxon>
        <taxon>Alphaproteobacteria</taxon>
        <taxon>Acetobacterales</taxon>
        <taxon>Acetobacteraceae</taxon>
        <taxon>Acidicaldus</taxon>
    </lineage>
</organism>
<proteinExistence type="predicted"/>
<feature type="domain" description="Hedgehog/Intein (Hint)" evidence="2">
    <location>
        <begin position="1093"/>
        <end position="1226"/>
    </location>
</feature>
<comment type="caution">
    <text evidence="3">The sequence shown here is derived from an EMBL/GenBank/DDBJ whole genome shotgun (WGS) entry which is preliminary data.</text>
</comment>
<name>A0A8J4M4P1_9PROT</name>
<dbReference type="InterPro" id="IPR036844">
    <property type="entry name" value="Hint_dom_sf"/>
</dbReference>
<evidence type="ECO:0000256" key="1">
    <source>
        <dbReference type="SAM" id="MobiDB-lite"/>
    </source>
</evidence>